<evidence type="ECO:0000259" key="9">
    <source>
        <dbReference type="PROSITE" id="PS50929"/>
    </source>
</evidence>
<evidence type="ECO:0000259" key="8">
    <source>
        <dbReference type="PROSITE" id="PS50893"/>
    </source>
</evidence>
<sequence>MGFLNKYIKIYWRRFMAALVFLTIEALCDLLQPTIMSRIVDHGVAGKDMTYVLSMGGVMLLVTAIGAGAAVGRNSVSSIVSQKFGAQLRGDLFKKIQSFSLGDIDKFYTASLITRLTNDITQVQNFAHGMMRIFVKAPILCIGSLIMAFLINPHLAVVLLGIVPIIGLIIFINMRVSYPFFRRIQSSLDNVNSVMREYLAGVRVVKAFNRYDYEVERFQDANRQLTDVSVKGMRAMALFNPAITLTVNTGIVLILWFGGLRVSDGNMQVGQIIAFINYMTQILFSLVMLSHVFNMFIRAKASAERIDEVFSQESTMKADEHSMEKSEIKGRIDFENVTFAYDGNDNEPVLKNVSFTCLPGETIGIIGPTASGKSSLVNLIPRFYDVSSGTVKVDGIDVRDMDIKELRQAVGIVPQKTVLFTGTILENIKWGNDDAGMDEVEKASILSQAHEFISAFPEGYKTVLGQGGVNLSGGQKQRLSIARALIKKLKVLILDDSTSAVDAATEAKIREGLKEYIQDATCIVIAQRITSVMGADRIVVLDSGSVAGMGTHEELLESCRIYQDIFRSQIGRREQAYA</sequence>
<dbReference type="InterPro" id="IPR011527">
    <property type="entry name" value="ABC1_TM_dom"/>
</dbReference>
<accession>A0ABT1NEG1</accession>
<evidence type="ECO:0000256" key="5">
    <source>
        <dbReference type="ARBA" id="ARBA00022989"/>
    </source>
</evidence>
<dbReference type="PANTHER" id="PTHR43394:SF1">
    <property type="entry name" value="ATP-BINDING CASSETTE SUB-FAMILY B MEMBER 10, MITOCHONDRIAL"/>
    <property type="match status" value="1"/>
</dbReference>
<feature type="transmembrane region" description="Helical" evidence="7">
    <location>
        <begin position="157"/>
        <end position="176"/>
    </location>
</feature>
<feature type="transmembrane region" description="Helical" evidence="7">
    <location>
        <begin position="133"/>
        <end position="151"/>
    </location>
</feature>
<dbReference type="Pfam" id="PF00664">
    <property type="entry name" value="ABC_membrane"/>
    <property type="match status" value="1"/>
</dbReference>
<evidence type="ECO:0000256" key="2">
    <source>
        <dbReference type="ARBA" id="ARBA00022692"/>
    </source>
</evidence>
<dbReference type="InterPro" id="IPR036640">
    <property type="entry name" value="ABC1_TM_sf"/>
</dbReference>
<reference evidence="10 11" key="1">
    <citation type="submission" date="2021-10" db="EMBL/GenBank/DDBJ databases">
        <title>Lutispora strain m25 sp. nov., a thermophilic, non-spore-forming bacterium isolated from a lab-scale methanogenic bioreactor digesting anaerobic sludge.</title>
        <authorList>
            <person name="El Houari A."/>
            <person name="Mcdonald J."/>
        </authorList>
    </citation>
    <scope>NUCLEOTIDE SEQUENCE [LARGE SCALE GENOMIC DNA]</scope>
    <source>
        <strain evidence="11">m25</strain>
    </source>
</reference>
<evidence type="ECO:0000313" key="11">
    <source>
        <dbReference type="Proteomes" id="UP001651880"/>
    </source>
</evidence>
<dbReference type="SUPFAM" id="SSF52540">
    <property type="entry name" value="P-loop containing nucleoside triphosphate hydrolases"/>
    <property type="match status" value="1"/>
</dbReference>
<keyword evidence="4 10" id="KW-0067">ATP-binding</keyword>
<evidence type="ECO:0000256" key="4">
    <source>
        <dbReference type="ARBA" id="ARBA00022840"/>
    </source>
</evidence>
<dbReference type="Gene3D" id="1.20.1560.10">
    <property type="entry name" value="ABC transporter type 1, transmembrane domain"/>
    <property type="match status" value="1"/>
</dbReference>
<dbReference type="RefSeq" id="WP_255227150.1">
    <property type="nucleotide sequence ID" value="NZ_JAJEKE010000006.1"/>
</dbReference>
<dbReference type="CDD" id="cd18548">
    <property type="entry name" value="ABC_6TM_Tm287_like"/>
    <property type="match status" value="1"/>
</dbReference>
<feature type="transmembrane region" description="Helical" evidence="7">
    <location>
        <begin position="52"/>
        <end position="72"/>
    </location>
</feature>
<feature type="domain" description="ABC transporter" evidence="8">
    <location>
        <begin position="332"/>
        <end position="568"/>
    </location>
</feature>
<dbReference type="PANTHER" id="PTHR43394">
    <property type="entry name" value="ATP-DEPENDENT PERMEASE MDL1, MITOCHONDRIAL"/>
    <property type="match status" value="1"/>
</dbReference>
<keyword evidence="5 7" id="KW-1133">Transmembrane helix</keyword>
<dbReference type="PROSITE" id="PS50893">
    <property type="entry name" value="ABC_TRANSPORTER_2"/>
    <property type="match status" value="1"/>
</dbReference>
<dbReference type="InterPro" id="IPR017871">
    <property type="entry name" value="ABC_transporter-like_CS"/>
</dbReference>
<dbReference type="Proteomes" id="UP001651880">
    <property type="component" value="Unassembled WGS sequence"/>
</dbReference>
<evidence type="ECO:0000256" key="7">
    <source>
        <dbReference type="SAM" id="Phobius"/>
    </source>
</evidence>
<protein>
    <submittedName>
        <fullName evidence="10">ABC transporter ATP-binding protein/permease</fullName>
    </submittedName>
</protein>
<dbReference type="InterPro" id="IPR003593">
    <property type="entry name" value="AAA+_ATPase"/>
</dbReference>
<evidence type="ECO:0000256" key="6">
    <source>
        <dbReference type="ARBA" id="ARBA00023136"/>
    </source>
</evidence>
<evidence type="ECO:0000256" key="1">
    <source>
        <dbReference type="ARBA" id="ARBA00004651"/>
    </source>
</evidence>
<keyword evidence="2 7" id="KW-0812">Transmembrane</keyword>
<dbReference type="GO" id="GO:0005524">
    <property type="term" value="F:ATP binding"/>
    <property type="evidence" value="ECO:0007669"/>
    <property type="project" value="UniProtKB-KW"/>
</dbReference>
<proteinExistence type="predicted"/>
<name>A0ABT1NEG1_9FIRM</name>
<dbReference type="EMBL" id="JAJEKE010000006">
    <property type="protein sequence ID" value="MCQ1529637.1"/>
    <property type="molecule type" value="Genomic_DNA"/>
</dbReference>
<dbReference type="SMART" id="SM00382">
    <property type="entry name" value="AAA"/>
    <property type="match status" value="1"/>
</dbReference>
<dbReference type="InterPro" id="IPR027417">
    <property type="entry name" value="P-loop_NTPase"/>
</dbReference>
<comment type="caution">
    <text evidence="10">The sequence shown here is derived from an EMBL/GenBank/DDBJ whole genome shotgun (WGS) entry which is preliminary data.</text>
</comment>
<keyword evidence="11" id="KW-1185">Reference proteome</keyword>
<keyword evidence="6 7" id="KW-0472">Membrane</keyword>
<evidence type="ECO:0000313" key="10">
    <source>
        <dbReference type="EMBL" id="MCQ1529637.1"/>
    </source>
</evidence>
<dbReference type="SUPFAM" id="SSF90123">
    <property type="entry name" value="ABC transporter transmembrane region"/>
    <property type="match status" value="1"/>
</dbReference>
<gene>
    <name evidence="10" type="ORF">LJD61_08730</name>
</gene>
<feature type="domain" description="ABC transmembrane type-1" evidence="9">
    <location>
        <begin position="17"/>
        <end position="298"/>
    </location>
</feature>
<feature type="transmembrane region" description="Helical" evidence="7">
    <location>
        <begin position="278"/>
        <end position="297"/>
    </location>
</feature>
<dbReference type="PROSITE" id="PS00211">
    <property type="entry name" value="ABC_TRANSPORTER_1"/>
    <property type="match status" value="1"/>
</dbReference>
<keyword evidence="3" id="KW-0547">Nucleotide-binding</keyword>
<dbReference type="Pfam" id="PF00005">
    <property type="entry name" value="ABC_tran"/>
    <property type="match status" value="1"/>
</dbReference>
<dbReference type="PROSITE" id="PS50929">
    <property type="entry name" value="ABC_TM1F"/>
    <property type="match status" value="1"/>
</dbReference>
<evidence type="ECO:0000256" key="3">
    <source>
        <dbReference type="ARBA" id="ARBA00022741"/>
    </source>
</evidence>
<dbReference type="InterPro" id="IPR003439">
    <property type="entry name" value="ABC_transporter-like_ATP-bd"/>
</dbReference>
<organism evidence="10 11">
    <name type="scientific">Lutispora saccharofermentans</name>
    <dbReference type="NCBI Taxonomy" id="3024236"/>
    <lineage>
        <taxon>Bacteria</taxon>
        <taxon>Bacillati</taxon>
        <taxon>Bacillota</taxon>
        <taxon>Clostridia</taxon>
        <taxon>Lutisporales</taxon>
        <taxon>Lutisporaceae</taxon>
        <taxon>Lutispora</taxon>
    </lineage>
</organism>
<dbReference type="InterPro" id="IPR039421">
    <property type="entry name" value="Type_1_exporter"/>
</dbReference>
<comment type="subcellular location">
    <subcellularLocation>
        <location evidence="1">Cell membrane</location>
        <topology evidence="1">Multi-pass membrane protein</topology>
    </subcellularLocation>
</comment>
<feature type="transmembrane region" description="Helical" evidence="7">
    <location>
        <begin position="238"/>
        <end position="258"/>
    </location>
</feature>
<dbReference type="Gene3D" id="3.40.50.300">
    <property type="entry name" value="P-loop containing nucleotide triphosphate hydrolases"/>
    <property type="match status" value="1"/>
</dbReference>